<dbReference type="Gene3D" id="1.20.5.170">
    <property type="match status" value="1"/>
</dbReference>
<keyword evidence="1" id="KW-0645">Protease</keyword>
<comment type="caution">
    <text evidence="5">The sequence shown here is derived from an EMBL/GenBank/DDBJ whole genome shotgun (WGS) entry which is preliminary data.</text>
</comment>
<dbReference type="Proteomes" id="UP000252519">
    <property type="component" value="Unassembled WGS sequence"/>
</dbReference>
<evidence type="ECO:0000256" key="3">
    <source>
        <dbReference type="ARBA" id="ARBA00022807"/>
    </source>
</evidence>
<evidence type="ECO:0000256" key="1">
    <source>
        <dbReference type="ARBA" id="ARBA00022670"/>
    </source>
</evidence>
<organism evidence="5 6">
    <name type="scientific">Ancylostoma caninum</name>
    <name type="common">Dog hookworm</name>
    <dbReference type="NCBI Taxonomy" id="29170"/>
    <lineage>
        <taxon>Eukaryota</taxon>
        <taxon>Metazoa</taxon>
        <taxon>Ecdysozoa</taxon>
        <taxon>Nematoda</taxon>
        <taxon>Chromadorea</taxon>
        <taxon>Rhabditida</taxon>
        <taxon>Rhabditina</taxon>
        <taxon>Rhabditomorpha</taxon>
        <taxon>Strongyloidea</taxon>
        <taxon>Ancylostomatidae</taxon>
        <taxon>Ancylostomatinae</taxon>
        <taxon>Ancylostoma</taxon>
    </lineage>
</organism>
<proteinExistence type="predicted"/>
<feature type="non-terminal residue" evidence="5">
    <location>
        <position position="157"/>
    </location>
</feature>
<dbReference type="GO" id="GO:0008234">
    <property type="term" value="F:cysteine-type peptidase activity"/>
    <property type="evidence" value="ECO:0007669"/>
    <property type="project" value="UniProtKB-KW"/>
</dbReference>
<dbReference type="SUPFAM" id="SSF54001">
    <property type="entry name" value="Cysteine proteinases"/>
    <property type="match status" value="1"/>
</dbReference>
<dbReference type="InterPro" id="IPR000668">
    <property type="entry name" value="Peptidase_C1A_C"/>
</dbReference>
<sequence>MWIFIALVVTAFAAEPTTIEQFLAKPIPEYAQHLTGQALVDYVNEHQPFFKAVYSPEAEELTKFRIMDSKFLVKPKKEEVLTDIVGDEEPPEKLILLYLLNTFFDARERWPQCTSIRTIRDQSKCGSCWAVSSAGAMSDQLCVQSNGTIKVLISDLD</sequence>
<keyword evidence="3" id="KW-0788">Thiol protease</keyword>
<evidence type="ECO:0000313" key="6">
    <source>
        <dbReference type="Proteomes" id="UP000252519"/>
    </source>
</evidence>
<dbReference type="STRING" id="29170.A0A368FJ92"/>
<dbReference type="OrthoDB" id="10058785at2759"/>
<dbReference type="AlphaFoldDB" id="A0A368FJ92"/>
<evidence type="ECO:0000313" key="5">
    <source>
        <dbReference type="EMBL" id="RCN30930.1"/>
    </source>
</evidence>
<dbReference type="InterPro" id="IPR000169">
    <property type="entry name" value="Pept_cys_AS"/>
</dbReference>
<keyword evidence="2" id="KW-0378">Hydrolase</keyword>
<evidence type="ECO:0000259" key="4">
    <source>
        <dbReference type="Pfam" id="PF00112"/>
    </source>
</evidence>
<keyword evidence="6" id="KW-1185">Reference proteome</keyword>
<protein>
    <recommendedName>
        <fullName evidence="4">Peptidase C1A papain C-terminal domain-containing protein</fullName>
    </recommendedName>
</protein>
<dbReference type="PROSITE" id="PS00139">
    <property type="entry name" value="THIOL_PROTEASE_CYS"/>
    <property type="match status" value="1"/>
</dbReference>
<dbReference type="GO" id="GO:0006508">
    <property type="term" value="P:proteolysis"/>
    <property type="evidence" value="ECO:0007669"/>
    <property type="project" value="UniProtKB-KW"/>
</dbReference>
<gene>
    <name evidence="5" type="ORF">ANCCAN_23291</name>
</gene>
<dbReference type="InterPro" id="IPR038765">
    <property type="entry name" value="Papain-like_cys_pep_sf"/>
</dbReference>
<dbReference type="EMBL" id="JOJR01001431">
    <property type="protein sequence ID" value="RCN30930.1"/>
    <property type="molecule type" value="Genomic_DNA"/>
</dbReference>
<evidence type="ECO:0000256" key="2">
    <source>
        <dbReference type="ARBA" id="ARBA00022801"/>
    </source>
</evidence>
<feature type="domain" description="Peptidase C1A papain C-terminal" evidence="4">
    <location>
        <begin position="102"/>
        <end position="154"/>
    </location>
</feature>
<dbReference type="Pfam" id="PF00112">
    <property type="entry name" value="Peptidase_C1"/>
    <property type="match status" value="1"/>
</dbReference>
<reference evidence="5 6" key="1">
    <citation type="submission" date="2014-10" db="EMBL/GenBank/DDBJ databases">
        <title>Draft genome of the hookworm Ancylostoma caninum.</title>
        <authorList>
            <person name="Mitreva M."/>
        </authorList>
    </citation>
    <scope>NUCLEOTIDE SEQUENCE [LARGE SCALE GENOMIC DNA]</scope>
    <source>
        <strain evidence="5 6">Baltimore</strain>
    </source>
</reference>
<accession>A0A368FJ92</accession>
<name>A0A368FJ92_ANCCA</name>